<dbReference type="EMBL" id="BAER01000057">
    <property type="protein sequence ID" value="GAC33336.1"/>
    <property type="molecule type" value="Genomic_DNA"/>
</dbReference>
<evidence type="ECO:0008006" key="4">
    <source>
        <dbReference type="Google" id="ProtNLM"/>
    </source>
</evidence>
<organism evidence="2 3">
    <name type="scientific">Paraglaciecola polaris LMG 21857</name>
    <dbReference type="NCBI Taxonomy" id="1129793"/>
    <lineage>
        <taxon>Bacteria</taxon>
        <taxon>Pseudomonadati</taxon>
        <taxon>Pseudomonadota</taxon>
        <taxon>Gammaproteobacteria</taxon>
        <taxon>Alteromonadales</taxon>
        <taxon>Alteromonadaceae</taxon>
        <taxon>Paraglaciecola</taxon>
    </lineage>
</organism>
<accession>K6ZB70</accession>
<evidence type="ECO:0000256" key="1">
    <source>
        <dbReference type="SAM" id="Phobius"/>
    </source>
</evidence>
<sequence length="186" mass="20729">MGVLYQYALDRKWCSGTLPVLSFTPQWFFSSLADKTEEQKMMNNYQDIAAQRQVECDERATYFDSQLRIFSKTNWITVLVPSLLGGLAGSGLFVDSSVYLLGLSASSWIAIGTLLAAILSAIHKGLNCDAHQAECRRLVQLYRALEIRYRTLAQIEMQNIVDQILALDAKLAALRQSQTATVSIDG</sequence>
<feature type="transmembrane region" description="Helical" evidence="1">
    <location>
        <begin position="75"/>
        <end position="94"/>
    </location>
</feature>
<protein>
    <recommendedName>
        <fullName evidence="4">SMODS and SLOG-associating 2TM effector domain-containing protein</fullName>
    </recommendedName>
</protein>
<gene>
    <name evidence="2" type="ORF">GPLA_2431</name>
</gene>
<keyword evidence="1" id="KW-1133">Transmembrane helix</keyword>
<dbReference type="Proteomes" id="UP000006322">
    <property type="component" value="Unassembled WGS sequence"/>
</dbReference>
<evidence type="ECO:0000313" key="2">
    <source>
        <dbReference type="EMBL" id="GAC33336.1"/>
    </source>
</evidence>
<comment type="caution">
    <text evidence="2">The sequence shown here is derived from an EMBL/GenBank/DDBJ whole genome shotgun (WGS) entry which is preliminary data.</text>
</comment>
<feature type="transmembrane region" description="Helical" evidence="1">
    <location>
        <begin position="100"/>
        <end position="122"/>
    </location>
</feature>
<dbReference type="STRING" id="1129793.GPLA_2431"/>
<dbReference type="AlphaFoldDB" id="K6ZB70"/>
<name>K6ZB70_9ALTE</name>
<keyword evidence="1" id="KW-0812">Transmembrane</keyword>
<evidence type="ECO:0000313" key="3">
    <source>
        <dbReference type="Proteomes" id="UP000006322"/>
    </source>
</evidence>
<proteinExistence type="predicted"/>
<keyword evidence="3" id="KW-1185">Reference proteome</keyword>
<reference evidence="3" key="1">
    <citation type="journal article" date="2014" name="Environ. Microbiol.">
        <title>Comparative genomics of the marine bacterial genus Glaciecola reveals the high degree of genomic diversity and genomic characteristic for cold adaptation.</title>
        <authorList>
            <person name="Qin Q.L."/>
            <person name="Xie B.B."/>
            <person name="Yu Y."/>
            <person name="Shu Y.L."/>
            <person name="Rong J.C."/>
            <person name="Zhang Y.J."/>
            <person name="Zhao D.L."/>
            <person name="Chen X.L."/>
            <person name="Zhang X.Y."/>
            <person name="Chen B."/>
            <person name="Zhou B.C."/>
            <person name="Zhang Y.Z."/>
        </authorList>
    </citation>
    <scope>NUCLEOTIDE SEQUENCE [LARGE SCALE GENOMIC DNA]</scope>
    <source>
        <strain evidence="3">LMG 21857</strain>
    </source>
</reference>
<keyword evidence="1" id="KW-0472">Membrane</keyword>